<dbReference type="Proteomes" id="UP000241595">
    <property type="component" value="Unassembled WGS sequence"/>
</dbReference>
<name>A0A2U3NKS4_9MYCO</name>
<dbReference type="EMBL" id="FTRV01000017">
    <property type="protein sequence ID" value="SPM32035.1"/>
    <property type="molecule type" value="Genomic_DNA"/>
</dbReference>
<accession>A0A2U3NKS4</accession>
<reference evidence="1 2" key="1">
    <citation type="submission" date="2017-01" db="EMBL/GenBank/DDBJ databases">
        <authorList>
            <consortium name="Urmite Genomes"/>
        </authorList>
    </citation>
    <scope>NUCLEOTIDE SEQUENCE [LARGE SCALE GENOMIC DNA]</scope>
    <source>
        <strain evidence="1 2">AB308</strain>
    </source>
</reference>
<gene>
    <name evidence="1" type="ORF">MTAB308_5561</name>
</gene>
<sequence length="96" mass="10991">MRYADRILNRIERLNARKFGVYACKEYDGSDRICLVADFKDRESFMLPMTLEAAHEMAIDMLSAVMAIKPEMLFGSEIAAQYKSGQLSLHELKQVV</sequence>
<dbReference type="AlphaFoldDB" id="A0A2U3NKS4"/>
<proteinExistence type="predicted"/>
<organism evidence="1 2">
    <name type="scientific">Mycobacterium terramassiliense</name>
    <dbReference type="NCBI Taxonomy" id="1841859"/>
    <lineage>
        <taxon>Bacteria</taxon>
        <taxon>Bacillati</taxon>
        <taxon>Actinomycetota</taxon>
        <taxon>Actinomycetes</taxon>
        <taxon>Mycobacteriales</taxon>
        <taxon>Mycobacteriaceae</taxon>
        <taxon>Mycobacterium</taxon>
    </lineage>
</organism>
<evidence type="ECO:0000313" key="1">
    <source>
        <dbReference type="EMBL" id="SPM32035.1"/>
    </source>
</evidence>
<dbReference type="STRING" id="1841859.GCA_900157385_05563"/>
<evidence type="ECO:0000313" key="2">
    <source>
        <dbReference type="Proteomes" id="UP000241595"/>
    </source>
</evidence>
<protein>
    <submittedName>
        <fullName evidence="1">Mycobacterium terramassiliense ORFan</fullName>
    </submittedName>
</protein>
<keyword evidence="2" id="KW-1185">Reference proteome</keyword>